<dbReference type="EMBL" id="MLFT02000009">
    <property type="protein sequence ID" value="PHT38479.1"/>
    <property type="molecule type" value="Genomic_DNA"/>
</dbReference>
<reference evidence="2 3" key="1">
    <citation type="journal article" date="2017" name="Genome Biol.">
        <title>New reference genome sequences of hot pepper reveal the massive evolution of plant disease-resistance genes by retroduplication.</title>
        <authorList>
            <person name="Kim S."/>
            <person name="Park J."/>
            <person name="Yeom S.I."/>
            <person name="Kim Y.M."/>
            <person name="Seo E."/>
            <person name="Kim K.T."/>
            <person name="Kim M.S."/>
            <person name="Lee J.M."/>
            <person name="Cheong K."/>
            <person name="Shin H.S."/>
            <person name="Kim S.B."/>
            <person name="Han K."/>
            <person name="Lee J."/>
            <person name="Park M."/>
            <person name="Lee H.A."/>
            <person name="Lee H.Y."/>
            <person name="Lee Y."/>
            <person name="Oh S."/>
            <person name="Lee J.H."/>
            <person name="Choi E."/>
            <person name="Choi E."/>
            <person name="Lee S.E."/>
            <person name="Jeon J."/>
            <person name="Kim H."/>
            <person name="Choi G."/>
            <person name="Song H."/>
            <person name="Lee J."/>
            <person name="Lee S.C."/>
            <person name="Kwon J.K."/>
            <person name="Lee H.Y."/>
            <person name="Koo N."/>
            <person name="Hong Y."/>
            <person name="Kim R.W."/>
            <person name="Kang W.H."/>
            <person name="Huh J.H."/>
            <person name="Kang B.C."/>
            <person name="Yang T.J."/>
            <person name="Lee Y.H."/>
            <person name="Bennetzen J.L."/>
            <person name="Choi D."/>
        </authorList>
    </citation>
    <scope>NUCLEOTIDE SEQUENCE [LARGE SCALE GENOMIC DNA]</scope>
    <source>
        <strain evidence="3">cv. PBC81</strain>
    </source>
</reference>
<dbReference type="AlphaFoldDB" id="A0A2G2VZV8"/>
<organism evidence="2 3">
    <name type="scientific">Capsicum baccatum</name>
    <name type="common">Peruvian pepper</name>
    <dbReference type="NCBI Taxonomy" id="33114"/>
    <lineage>
        <taxon>Eukaryota</taxon>
        <taxon>Viridiplantae</taxon>
        <taxon>Streptophyta</taxon>
        <taxon>Embryophyta</taxon>
        <taxon>Tracheophyta</taxon>
        <taxon>Spermatophyta</taxon>
        <taxon>Magnoliopsida</taxon>
        <taxon>eudicotyledons</taxon>
        <taxon>Gunneridae</taxon>
        <taxon>Pentapetalae</taxon>
        <taxon>asterids</taxon>
        <taxon>lamiids</taxon>
        <taxon>Solanales</taxon>
        <taxon>Solanaceae</taxon>
        <taxon>Solanoideae</taxon>
        <taxon>Capsiceae</taxon>
        <taxon>Capsicum</taxon>
    </lineage>
</organism>
<accession>A0A2G2VZV8</accession>
<protein>
    <recommendedName>
        <fullName evidence="4">DUF1985 domain-containing protein</fullName>
    </recommendedName>
</protein>
<evidence type="ECO:0000313" key="2">
    <source>
        <dbReference type="EMBL" id="PHT38479.1"/>
    </source>
</evidence>
<dbReference type="OrthoDB" id="10471614at2759"/>
<feature type="region of interest" description="Disordered" evidence="1">
    <location>
        <begin position="31"/>
        <end position="89"/>
    </location>
</feature>
<sequence length="323" mass="37089">MDNPPSFSLGITQLDATVQDIPLGFVPARFDEQDPDWAENGSKNRNDPVTMKKLTNKAASKSKKSTSKTSKKKFDDSGRPRLPKGMKYRIDKVPPHPLHMGSLRNCAFGEEIKEYFEENVQGEILKFTMLEFAIITQVQNENFDNAEDALNLAILFFVHKFMFSQHKEVPISVAHFQIIENDRYIHFPWGKCIRPKYESFMFGMFTKEIGFVLSKYFEICDPTTYASISDSGKLKRTEVEIQQRVGTIAEEFGDFSTIPLREILIKVGFESPVYPDQLLKKRKTVMFEQEKQTVIDDDTFGSGYAVHHGSDLYRKTHKDAVDK</sequence>
<reference evidence="3" key="2">
    <citation type="journal article" date="2017" name="J. Anim. Genet.">
        <title>Multiple reference genome sequences of hot pepper reveal the massive evolution of plant disease resistance genes by retroduplication.</title>
        <authorList>
            <person name="Kim S."/>
            <person name="Park J."/>
            <person name="Yeom S.-I."/>
            <person name="Kim Y.-M."/>
            <person name="Seo E."/>
            <person name="Kim K.-T."/>
            <person name="Kim M.-S."/>
            <person name="Lee J.M."/>
            <person name="Cheong K."/>
            <person name="Shin H.-S."/>
            <person name="Kim S.-B."/>
            <person name="Han K."/>
            <person name="Lee J."/>
            <person name="Park M."/>
            <person name="Lee H.-A."/>
            <person name="Lee H.-Y."/>
            <person name="Lee Y."/>
            <person name="Oh S."/>
            <person name="Lee J.H."/>
            <person name="Choi E."/>
            <person name="Choi E."/>
            <person name="Lee S.E."/>
            <person name="Jeon J."/>
            <person name="Kim H."/>
            <person name="Choi G."/>
            <person name="Song H."/>
            <person name="Lee J."/>
            <person name="Lee S.-C."/>
            <person name="Kwon J.-K."/>
            <person name="Lee H.-Y."/>
            <person name="Koo N."/>
            <person name="Hong Y."/>
            <person name="Kim R.W."/>
            <person name="Kang W.-H."/>
            <person name="Huh J.H."/>
            <person name="Kang B.-C."/>
            <person name="Yang T.-J."/>
            <person name="Lee Y.-H."/>
            <person name="Bennetzen J.L."/>
            <person name="Choi D."/>
        </authorList>
    </citation>
    <scope>NUCLEOTIDE SEQUENCE [LARGE SCALE GENOMIC DNA]</scope>
    <source>
        <strain evidence="3">cv. PBC81</strain>
    </source>
</reference>
<name>A0A2G2VZV8_CAPBA</name>
<keyword evidence="3" id="KW-1185">Reference proteome</keyword>
<evidence type="ECO:0008006" key="4">
    <source>
        <dbReference type="Google" id="ProtNLM"/>
    </source>
</evidence>
<proteinExistence type="predicted"/>
<feature type="compositionally biased region" description="Basic residues" evidence="1">
    <location>
        <begin position="60"/>
        <end position="71"/>
    </location>
</feature>
<evidence type="ECO:0000256" key="1">
    <source>
        <dbReference type="SAM" id="MobiDB-lite"/>
    </source>
</evidence>
<gene>
    <name evidence="2" type="ORF">CQW23_22052</name>
</gene>
<dbReference type="Proteomes" id="UP000224567">
    <property type="component" value="Unassembled WGS sequence"/>
</dbReference>
<comment type="caution">
    <text evidence="2">The sequence shown here is derived from an EMBL/GenBank/DDBJ whole genome shotgun (WGS) entry which is preliminary data.</text>
</comment>
<evidence type="ECO:0000313" key="3">
    <source>
        <dbReference type="Proteomes" id="UP000224567"/>
    </source>
</evidence>